<dbReference type="Proteomes" id="UP000269721">
    <property type="component" value="Unassembled WGS sequence"/>
</dbReference>
<dbReference type="OrthoDB" id="1747252at2759"/>
<feature type="non-terminal residue" evidence="5">
    <location>
        <position position="178"/>
    </location>
</feature>
<name>A0A4P9VXS3_9FUNG</name>
<keyword evidence="2 4" id="KW-0689">Ribosomal protein</keyword>
<reference evidence="6" key="1">
    <citation type="journal article" date="2018" name="Nat. Microbiol.">
        <title>Leveraging single-cell genomics to expand the fungal tree of life.</title>
        <authorList>
            <person name="Ahrendt S.R."/>
            <person name="Quandt C.A."/>
            <person name="Ciobanu D."/>
            <person name="Clum A."/>
            <person name="Salamov A."/>
            <person name="Andreopoulos B."/>
            <person name="Cheng J.F."/>
            <person name="Woyke T."/>
            <person name="Pelin A."/>
            <person name="Henrissat B."/>
            <person name="Reynolds N.K."/>
            <person name="Benny G.L."/>
            <person name="Smith M.E."/>
            <person name="James T.Y."/>
            <person name="Grigoriev I.V."/>
        </authorList>
    </citation>
    <scope>NUCLEOTIDE SEQUENCE [LARGE SCALE GENOMIC DNA]</scope>
</reference>
<dbReference type="PANTHER" id="PTHR36427">
    <property type="entry name" value="54S RIBOSOMAL PROTEIN L1, MITOCHONDRIAL"/>
    <property type="match status" value="1"/>
</dbReference>
<dbReference type="FunFam" id="3.40.50.790:FF:000001">
    <property type="entry name" value="50S ribosomal protein L1"/>
    <property type="match status" value="1"/>
</dbReference>
<dbReference type="CDD" id="cd00403">
    <property type="entry name" value="Ribosomal_L1"/>
    <property type="match status" value="1"/>
</dbReference>
<keyword evidence="6" id="KW-1185">Reference proteome</keyword>
<dbReference type="Pfam" id="PF00687">
    <property type="entry name" value="Ribosomal_L1"/>
    <property type="match status" value="1"/>
</dbReference>
<dbReference type="InterPro" id="IPR023674">
    <property type="entry name" value="Ribosomal_uL1-like"/>
</dbReference>
<evidence type="ECO:0000256" key="3">
    <source>
        <dbReference type="ARBA" id="ARBA00023274"/>
    </source>
</evidence>
<accession>A0A4P9VXS3</accession>
<keyword evidence="3 4" id="KW-0687">Ribonucleoprotein</keyword>
<gene>
    <name evidence="5" type="ORF">BDK51DRAFT_13440</name>
</gene>
<sequence length="178" mass="19279">RVHDRVTQYYQEQAAKAAASQDDITLPVALETFKTYCLGQDLPVVGHIVVGTPADANKPIRGQVDLPIPVALDQKKREVLLVFAEGEQAEEAKRLGAHIVGGPELIPQIVEGKLQFDRVLSTRAMFPAVVNIARILGPKGLMPSPARGTVSDSIASMMTNRAVMTTKFEADSDNVIHI</sequence>
<dbReference type="GO" id="GO:0005762">
    <property type="term" value="C:mitochondrial large ribosomal subunit"/>
    <property type="evidence" value="ECO:0007669"/>
    <property type="project" value="TreeGrafter"/>
</dbReference>
<dbReference type="Gene3D" id="3.40.50.790">
    <property type="match status" value="1"/>
</dbReference>
<organism evidence="5 6">
    <name type="scientific">Blyttiomyces helicus</name>
    <dbReference type="NCBI Taxonomy" id="388810"/>
    <lineage>
        <taxon>Eukaryota</taxon>
        <taxon>Fungi</taxon>
        <taxon>Fungi incertae sedis</taxon>
        <taxon>Chytridiomycota</taxon>
        <taxon>Chytridiomycota incertae sedis</taxon>
        <taxon>Chytridiomycetes</taxon>
        <taxon>Chytridiomycetes incertae sedis</taxon>
        <taxon>Blyttiomyces</taxon>
    </lineage>
</organism>
<dbReference type="InterPro" id="IPR028364">
    <property type="entry name" value="Ribosomal_uL1/biogenesis"/>
</dbReference>
<dbReference type="EMBL" id="ML001661">
    <property type="protein sequence ID" value="RKO83100.1"/>
    <property type="molecule type" value="Genomic_DNA"/>
</dbReference>
<feature type="non-terminal residue" evidence="5">
    <location>
        <position position="1"/>
    </location>
</feature>
<dbReference type="AlphaFoldDB" id="A0A4P9VXS3"/>
<evidence type="ECO:0000256" key="1">
    <source>
        <dbReference type="ARBA" id="ARBA00010531"/>
    </source>
</evidence>
<protein>
    <recommendedName>
        <fullName evidence="4">Ribosomal protein</fullName>
    </recommendedName>
</protein>
<evidence type="ECO:0000256" key="2">
    <source>
        <dbReference type="ARBA" id="ARBA00022980"/>
    </source>
</evidence>
<dbReference type="GO" id="GO:0003735">
    <property type="term" value="F:structural constituent of ribosome"/>
    <property type="evidence" value="ECO:0007669"/>
    <property type="project" value="TreeGrafter"/>
</dbReference>
<evidence type="ECO:0000313" key="5">
    <source>
        <dbReference type="EMBL" id="RKO83100.1"/>
    </source>
</evidence>
<dbReference type="PROSITE" id="PS01199">
    <property type="entry name" value="RIBOSOMAL_L1"/>
    <property type="match status" value="1"/>
</dbReference>
<evidence type="ECO:0000313" key="6">
    <source>
        <dbReference type="Proteomes" id="UP000269721"/>
    </source>
</evidence>
<dbReference type="InterPro" id="IPR023673">
    <property type="entry name" value="Ribosomal_uL1_CS"/>
</dbReference>
<comment type="similarity">
    <text evidence="1 4">Belongs to the universal ribosomal protein uL1 family.</text>
</comment>
<dbReference type="InterPro" id="IPR016095">
    <property type="entry name" value="Ribosomal_uL1_3-a/b-sand"/>
</dbReference>
<dbReference type="SUPFAM" id="SSF56808">
    <property type="entry name" value="Ribosomal protein L1"/>
    <property type="match status" value="1"/>
</dbReference>
<dbReference type="PANTHER" id="PTHR36427:SF3">
    <property type="entry name" value="LARGE RIBOSOMAL SUBUNIT PROTEIN UL1M"/>
    <property type="match status" value="1"/>
</dbReference>
<evidence type="ECO:0000256" key="4">
    <source>
        <dbReference type="RuleBase" id="RU000659"/>
    </source>
</evidence>
<proteinExistence type="inferred from homology"/>